<feature type="transmembrane region" description="Helical" evidence="5">
    <location>
        <begin position="71"/>
        <end position="92"/>
    </location>
</feature>
<evidence type="ECO:0000256" key="5">
    <source>
        <dbReference type="SAM" id="Phobius"/>
    </source>
</evidence>
<name>A0A7G3G6B8_9NEIS</name>
<evidence type="ECO:0000256" key="3">
    <source>
        <dbReference type="ARBA" id="ARBA00022989"/>
    </source>
</evidence>
<gene>
    <name evidence="7" type="ORF">C1H71_03575</name>
</gene>
<feature type="transmembrane region" description="Helical" evidence="5">
    <location>
        <begin position="215"/>
        <end position="233"/>
    </location>
</feature>
<keyword evidence="2 5" id="KW-0812">Transmembrane</keyword>
<dbReference type="AlphaFoldDB" id="A0A7G3G6B8"/>
<feature type="transmembrane region" description="Helical" evidence="5">
    <location>
        <begin position="263"/>
        <end position="278"/>
    </location>
</feature>
<feature type="transmembrane region" description="Helical" evidence="5">
    <location>
        <begin position="23"/>
        <end position="51"/>
    </location>
</feature>
<keyword evidence="3 5" id="KW-1133">Transmembrane helix</keyword>
<comment type="subcellular location">
    <subcellularLocation>
        <location evidence="1">Membrane</location>
        <topology evidence="1">Multi-pass membrane protein</topology>
    </subcellularLocation>
</comment>
<feature type="transmembrane region" description="Helical" evidence="5">
    <location>
        <begin position="283"/>
        <end position="301"/>
    </location>
</feature>
<evidence type="ECO:0000256" key="4">
    <source>
        <dbReference type="ARBA" id="ARBA00023136"/>
    </source>
</evidence>
<feature type="transmembrane region" description="Helical" evidence="5">
    <location>
        <begin position="99"/>
        <end position="117"/>
    </location>
</feature>
<evidence type="ECO:0000259" key="6">
    <source>
        <dbReference type="Pfam" id="PF13515"/>
    </source>
</evidence>
<feature type="transmembrane region" description="Helical" evidence="5">
    <location>
        <begin position="137"/>
        <end position="158"/>
    </location>
</feature>
<sequence>MHTQLVQMLAIKKPQQGIPWRRVLRVMIAVGLPLAIALFRGEFLPAVYGAVAGFYTMFVDNGGNTSERITVMMYMTVGMLLAGIAGVAGHYVQGAPLAFLLAFAVFTGWLQGAGNSVEMMSKYWLIAFLFGDSAPHLSPLAGTYLLIGGMSGIFSVLLDRCLFRAPEQKNGPMLFEAMSRILRRSHNNSIFAFYFAAKVVLAYLIGYGLGLERAYWVPLTVVLVTVYDNKLTIDRMVQRLFGSILGALLGWGMLYFFKAEWQLAAMVVVLAAITPIFLERNYWLAVIPITALVMVLLDFGGEHHSLVRARVENTIIACVLSGMGTLLFIRLQPNYFDPRPKKKLKRIQHDEPL</sequence>
<proteinExistence type="predicted"/>
<feature type="transmembrane region" description="Helical" evidence="5">
    <location>
        <begin position="190"/>
        <end position="209"/>
    </location>
</feature>
<dbReference type="KEGG" id="ifl:C1H71_03575"/>
<evidence type="ECO:0000313" key="7">
    <source>
        <dbReference type="EMBL" id="QBC42722.1"/>
    </source>
</evidence>
<evidence type="ECO:0000313" key="8">
    <source>
        <dbReference type="Proteomes" id="UP000515917"/>
    </source>
</evidence>
<dbReference type="Proteomes" id="UP000515917">
    <property type="component" value="Chromosome"/>
</dbReference>
<dbReference type="RefSeq" id="WP_130105337.1">
    <property type="nucleotide sequence ID" value="NZ_CP025781.1"/>
</dbReference>
<keyword evidence="4 5" id="KW-0472">Membrane</keyword>
<dbReference type="GO" id="GO:0016020">
    <property type="term" value="C:membrane"/>
    <property type="evidence" value="ECO:0007669"/>
    <property type="project" value="UniProtKB-SubCell"/>
</dbReference>
<protein>
    <recommendedName>
        <fullName evidence="6">Integral membrane bound transporter domain-containing protein</fullName>
    </recommendedName>
</protein>
<organism evidence="7 8">
    <name type="scientific">Iodobacter fluviatilis</name>
    <dbReference type="NCBI Taxonomy" id="537"/>
    <lineage>
        <taxon>Bacteria</taxon>
        <taxon>Pseudomonadati</taxon>
        <taxon>Pseudomonadota</taxon>
        <taxon>Betaproteobacteria</taxon>
        <taxon>Neisseriales</taxon>
        <taxon>Chitinibacteraceae</taxon>
        <taxon>Iodobacter</taxon>
    </lineage>
</organism>
<evidence type="ECO:0000256" key="2">
    <source>
        <dbReference type="ARBA" id="ARBA00022692"/>
    </source>
</evidence>
<evidence type="ECO:0000256" key="1">
    <source>
        <dbReference type="ARBA" id="ARBA00004141"/>
    </source>
</evidence>
<dbReference type="InterPro" id="IPR049453">
    <property type="entry name" value="Memb_transporter_dom"/>
</dbReference>
<keyword evidence="8" id="KW-1185">Reference proteome</keyword>
<dbReference type="EMBL" id="CP025781">
    <property type="protein sequence ID" value="QBC42722.1"/>
    <property type="molecule type" value="Genomic_DNA"/>
</dbReference>
<dbReference type="Pfam" id="PF13515">
    <property type="entry name" value="FUSC_2"/>
    <property type="match status" value="1"/>
</dbReference>
<feature type="transmembrane region" description="Helical" evidence="5">
    <location>
        <begin position="240"/>
        <end position="257"/>
    </location>
</feature>
<accession>A0A7G3G6B8</accession>
<feature type="transmembrane region" description="Helical" evidence="5">
    <location>
        <begin position="313"/>
        <end position="331"/>
    </location>
</feature>
<feature type="domain" description="Integral membrane bound transporter" evidence="6">
    <location>
        <begin position="201"/>
        <end position="321"/>
    </location>
</feature>
<reference evidence="7 8" key="1">
    <citation type="submission" date="2018-01" db="EMBL/GenBank/DDBJ databases">
        <title>Genome sequence of Iodobacter sp. strain PCH194 isolated from Indian Trans-Himalaya.</title>
        <authorList>
            <person name="Kumar V."/>
            <person name="Thakur V."/>
            <person name="Kumar S."/>
            <person name="Singh D."/>
        </authorList>
    </citation>
    <scope>NUCLEOTIDE SEQUENCE [LARGE SCALE GENOMIC DNA]</scope>
    <source>
        <strain evidence="7 8">PCH194</strain>
    </source>
</reference>